<dbReference type="HOGENOM" id="CLU_3219971_0_0_10"/>
<protein>
    <submittedName>
        <fullName evidence="2">Uncharacterized protein</fullName>
    </submittedName>
</protein>
<feature type="transmembrane region" description="Helical" evidence="1">
    <location>
        <begin position="16"/>
        <end position="34"/>
    </location>
</feature>
<evidence type="ECO:0000256" key="1">
    <source>
        <dbReference type="SAM" id="Phobius"/>
    </source>
</evidence>
<dbReference type="EMBL" id="AAOG01000002">
    <property type="protein sequence ID" value="EAR12627.1"/>
    <property type="molecule type" value="Genomic_DNA"/>
</dbReference>
<evidence type="ECO:0000313" key="3">
    <source>
        <dbReference type="Proteomes" id="UP000003053"/>
    </source>
</evidence>
<keyword evidence="1" id="KW-1133">Transmembrane helix</keyword>
<keyword evidence="3" id="KW-1185">Reference proteome</keyword>
<dbReference type="AlphaFoldDB" id="A4BZN4"/>
<reference evidence="2 3" key="1">
    <citation type="submission" date="2006-02" db="EMBL/GenBank/DDBJ databases">
        <authorList>
            <person name="Murray A."/>
            <person name="Staley J."/>
            <person name="Ferriera S."/>
            <person name="Johnson J."/>
            <person name="Kravitz S."/>
            <person name="Halpern A."/>
            <person name="Remington K."/>
            <person name="Beeson K."/>
            <person name="Tran B."/>
            <person name="Rogers Y.-H."/>
            <person name="Friedman R."/>
            <person name="Venter J.C."/>
        </authorList>
    </citation>
    <scope>NUCLEOTIDE SEQUENCE [LARGE SCALE GENOMIC DNA]</scope>
    <source>
        <strain evidence="2 3">23-P</strain>
    </source>
</reference>
<accession>A4BZN4</accession>
<sequence length="44" mass="5322">MKQIEKKYKMKKHSKVVLTIIVVLFLIEISYYFFKGAFFPYTSN</sequence>
<name>A4BZN4_9FLAO</name>
<comment type="caution">
    <text evidence="2">The sequence shown here is derived from an EMBL/GenBank/DDBJ whole genome shotgun (WGS) entry which is preliminary data.</text>
</comment>
<organism evidence="2 3">
    <name type="scientific">Polaribacter irgensii 23-P</name>
    <dbReference type="NCBI Taxonomy" id="313594"/>
    <lineage>
        <taxon>Bacteria</taxon>
        <taxon>Pseudomonadati</taxon>
        <taxon>Bacteroidota</taxon>
        <taxon>Flavobacteriia</taxon>
        <taxon>Flavobacteriales</taxon>
        <taxon>Flavobacteriaceae</taxon>
    </lineage>
</organism>
<proteinExistence type="predicted"/>
<dbReference type="Proteomes" id="UP000003053">
    <property type="component" value="Unassembled WGS sequence"/>
</dbReference>
<evidence type="ECO:0000313" key="2">
    <source>
        <dbReference type="EMBL" id="EAR12627.1"/>
    </source>
</evidence>
<keyword evidence="1" id="KW-0472">Membrane</keyword>
<gene>
    <name evidence="2" type="ORF">PI23P_08375</name>
</gene>
<dbReference type="STRING" id="313594.PI23P_08375"/>
<keyword evidence="1" id="KW-0812">Transmembrane</keyword>